<dbReference type="NCBIfam" id="TIGR00005">
    <property type="entry name" value="rluA_subfam"/>
    <property type="match status" value="1"/>
</dbReference>
<keyword evidence="2 7" id="KW-0694">RNA-binding</keyword>
<dbReference type="Proteomes" id="UP000544872">
    <property type="component" value="Unassembled WGS sequence"/>
</dbReference>
<dbReference type="SUPFAM" id="SSF55174">
    <property type="entry name" value="Alpha-L RNA-binding motif"/>
    <property type="match status" value="1"/>
</dbReference>
<evidence type="ECO:0000256" key="9">
    <source>
        <dbReference type="SAM" id="MobiDB-lite"/>
    </source>
</evidence>
<protein>
    <recommendedName>
        <fullName evidence="8">Pseudouridine synthase</fullName>
        <ecNumber evidence="8">5.4.99.-</ecNumber>
    </recommendedName>
</protein>
<evidence type="ECO:0000256" key="4">
    <source>
        <dbReference type="ARBA" id="ARBA00036882"/>
    </source>
</evidence>
<dbReference type="Gene3D" id="3.30.2350.10">
    <property type="entry name" value="Pseudouridine synthase"/>
    <property type="match status" value="1"/>
</dbReference>
<dbReference type="PROSITE" id="PS01129">
    <property type="entry name" value="PSI_RLU"/>
    <property type="match status" value="1"/>
</dbReference>
<accession>A0A7X0DP36</accession>
<feature type="region of interest" description="Disordered" evidence="9">
    <location>
        <begin position="1"/>
        <end position="67"/>
    </location>
</feature>
<dbReference type="InterPro" id="IPR050188">
    <property type="entry name" value="RluA_PseudoU_synthase"/>
</dbReference>
<dbReference type="EC" id="5.4.99.-" evidence="8"/>
<name>A0A7X0DP36_NOVIT</name>
<dbReference type="Pfam" id="PF00849">
    <property type="entry name" value="PseudoU_synth_2"/>
    <property type="match status" value="1"/>
</dbReference>
<evidence type="ECO:0000256" key="7">
    <source>
        <dbReference type="PROSITE-ProRule" id="PRU00182"/>
    </source>
</evidence>
<keyword evidence="3 8" id="KW-0413">Isomerase</keyword>
<dbReference type="InterPro" id="IPR006225">
    <property type="entry name" value="PsdUridine_synth_RluC/D"/>
</dbReference>
<feature type="domain" description="RNA-binding S4" evidence="10">
    <location>
        <begin position="70"/>
        <end position="135"/>
    </location>
</feature>
<dbReference type="InterPro" id="IPR002942">
    <property type="entry name" value="S4_RNA-bd"/>
</dbReference>
<feature type="compositionally biased region" description="Pro residues" evidence="9">
    <location>
        <begin position="50"/>
        <end position="64"/>
    </location>
</feature>
<dbReference type="InterPro" id="IPR020103">
    <property type="entry name" value="PsdUridine_synth_cat_dom_sf"/>
</dbReference>
<reference evidence="11 12" key="1">
    <citation type="submission" date="2020-08" db="EMBL/GenBank/DDBJ databases">
        <title>Genomic Encyclopedia of Type Strains, Phase IV (KMG-IV): sequencing the most valuable type-strain genomes for metagenomic binning, comparative biology and taxonomic classification.</title>
        <authorList>
            <person name="Goeker M."/>
        </authorList>
    </citation>
    <scope>NUCLEOTIDE SEQUENCE [LARGE SCALE GENOMIC DNA]</scope>
    <source>
        <strain evidence="11 12">DSM 11590</strain>
    </source>
</reference>
<dbReference type="SMART" id="SM00363">
    <property type="entry name" value="S4"/>
    <property type="match status" value="1"/>
</dbReference>
<dbReference type="GO" id="GO:0160140">
    <property type="term" value="F:23S rRNA pseudouridine(1911/1915/1917) synthase activity"/>
    <property type="evidence" value="ECO:0007669"/>
    <property type="project" value="UniProtKB-EC"/>
</dbReference>
<evidence type="ECO:0000256" key="2">
    <source>
        <dbReference type="ARBA" id="ARBA00022884"/>
    </source>
</evidence>
<dbReference type="InterPro" id="IPR036986">
    <property type="entry name" value="S4_RNA-bd_sf"/>
</dbReference>
<dbReference type="AlphaFoldDB" id="A0A7X0DP36"/>
<dbReference type="GO" id="GO:0003723">
    <property type="term" value="F:RNA binding"/>
    <property type="evidence" value="ECO:0007669"/>
    <property type="project" value="UniProtKB-KW"/>
</dbReference>
<keyword evidence="12" id="KW-1185">Reference proteome</keyword>
<comment type="function">
    <text evidence="5">Responsible for synthesis of pseudouridine from uracil at positions 1911, 1915 and 1917 in 23S ribosomal RNA.</text>
</comment>
<evidence type="ECO:0000256" key="8">
    <source>
        <dbReference type="RuleBase" id="RU362028"/>
    </source>
</evidence>
<comment type="catalytic activity">
    <reaction evidence="8">
        <text>a uridine in RNA = a pseudouridine in RNA</text>
        <dbReference type="Rhea" id="RHEA:48348"/>
        <dbReference type="Rhea" id="RHEA-COMP:12068"/>
        <dbReference type="Rhea" id="RHEA-COMP:12069"/>
        <dbReference type="ChEBI" id="CHEBI:65314"/>
        <dbReference type="ChEBI" id="CHEBI:65315"/>
    </reaction>
</comment>
<dbReference type="GO" id="GO:0000455">
    <property type="term" value="P:enzyme-directed rRNA pseudouridine synthesis"/>
    <property type="evidence" value="ECO:0007669"/>
    <property type="project" value="TreeGrafter"/>
</dbReference>
<comment type="caution">
    <text evidence="11">The sequence shown here is derived from an EMBL/GenBank/DDBJ whole genome shotgun (WGS) entry which is preliminary data.</text>
</comment>
<feature type="compositionally biased region" description="Pro residues" evidence="9">
    <location>
        <begin position="1"/>
        <end position="13"/>
    </location>
</feature>
<organism evidence="11 12">
    <name type="scientific">Novispirillum itersonii</name>
    <name type="common">Aquaspirillum itersonii</name>
    <dbReference type="NCBI Taxonomy" id="189"/>
    <lineage>
        <taxon>Bacteria</taxon>
        <taxon>Pseudomonadati</taxon>
        <taxon>Pseudomonadota</taxon>
        <taxon>Alphaproteobacteria</taxon>
        <taxon>Rhodospirillales</taxon>
        <taxon>Novispirillaceae</taxon>
        <taxon>Novispirillum</taxon>
    </lineage>
</organism>
<dbReference type="SUPFAM" id="SSF55120">
    <property type="entry name" value="Pseudouridine synthase"/>
    <property type="match status" value="1"/>
</dbReference>
<dbReference type="EMBL" id="JACIIX010000008">
    <property type="protein sequence ID" value="MBB6210842.1"/>
    <property type="molecule type" value="Genomic_DNA"/>
</dbReference>
<proteinExistence type="inferred from homology"/>
<comment type="catalytic activity">
    <reaction evidence="4">
        <text>uridine(1911/1915/1917) in 23S rRNA = pseudouridine(1911/1915/1917) in 23S rRNA</text>
        <dbReference type="Rhea" id="RHEA:42524"/>
        <dbReference type="Rhea" id="RHEA-COMP:10097"/>
        <dbReference type="Rhea" id="RHEA-COMP:10098"/>
        <dbReference type="ChEBI" id="CHEBI:65314"/>
        <dbReference type="ChEBI" id="CHEBI:65315"/>
        <dbReference type="EC" id="5.4.99.23"/>
    </reaction>
</comment>
<dbReference type="Pfam" id="PF01479">
    <property type="entry name" value="S4"/>
    <property type="match status" value="1"/>
</dbReference>
<dbReference type="PROSITE" id="PS50889">
    <property type="entry name" value="S4"/>
    <property type="match status" value="1"/>
</dbReference>
<dbReference type="Gene3D" id="3.10.290.10">
    <property type="entry name" value="RNA-binding S4 domain"/>
    <property type="match status" value="1"/>
</dbReference>
<dbReference type="PANTHER" id="PTHR21600:SF44">
    <property type="entry name" value="RIBOSOMAL LARGE SUBUNIT PSEUDOURIDINE SYNTHASE D"/>
    <property type="match status" value="1"/>
</dbReference>
<gene>
    <name evidence="11" type="ORF">FHS48_002272</name>
</gene>
<sequence>MPRSKPPTRPQPSPTSGSPGADWDDDLVYAADDMADDDLPEEDTEAAPAGDPPGEGPFTLPPVSPEQAGTRLDKWLAEAAPSLSRSRLKALILDGQVSLDGVTIVDPSVRVKPAQQGVVNLPAAVPALPVPQNIPLTVVYEDDDLIVIDKPAGLVVHPAPGSPDGTLVNALLYHCGDRLSGIGGVRRPGIVHRIDKDTSGLLVVAKSDRAHHGLSAQFADKSAERAYWALVWGCPLPRAGEVEGNIGRSPQNRQKMALLRSGGKPALTRFRTLQPLCGDAVALIECRLATGRTHQIRVHLTHIGHGLIGDPMYGAGRRVRGLPPVARAAAEAFPRQALHAWLLGFTHPVTGEPMRFESPMPDDLAALLTALGGEPPL</sequence>
<dbReference type="FunFam" id="3.30.2350.10:FF:000006">
    <property type="entry name" value="Pseudouridine synthase"/>
    <property type="match status" value="1"/>
</dbReference>
<evidence type="ECO:0000256" key="6">
    <source>
        <dbReference type="PIRSR" id="PIRSR606225-1"/>
    </source>
</evidence>
<evidence type="ECO:0000256" key="1">
    <source>
        <dbReference type="ARBA" id="ARBA00010876"/>
    </source>
</evidence>
<dbReference type="CDD" id="cd02869">
    <property type="entry name" value="PseudoU_synth_RluA_like"/>
    <property type="match status" value="1"/>
</dbReference>
<evidence type="ECO:0000313" key="11">
    <source>
        <dbReference type="EMBL" id="MBB6210842.1"/>
    </source>
</evidence>
<evidence type="ECO:0000313" key="12">
    <source>
        <dbReference type="Proteomes" id="UP000544872"/>
    </source>
</evidence>
<dbReference type="CDD" id="cd00165">
    <property type="entry name" value="S4"/>
    <property type="match status" value="1"/>
</dbReference>
<evidence type="ECO:0000256" key="5">
    <source>
        <dbReference type="ARBA" id="ARBA00056072"/>
    </source>
</evidence>
<feature type="compositionally biased region" description="Acidic residues" evidence="9">
    <location>
        <begin position="22"/>
        <end position="45"/>
    </location>
</feature>
<evidence type="ECO:0000259" key="10">
    <source>
        <dbReference type="SMART" id="SM00363"/>
    </source>
</evidence>
<evidence type="ECO:0000256" key="3">
    <source>
        <dbReference type="ARBA" id="ARBA00023235"/>
    </source>
</evidence>
<dbReference type="InterPro" id="IPR006224">
    <property type="entry name" value="PsdUridine_synth_RluA-like_CS"/>
</dbReference>
<feature type="active site" evidence="6">
    <location>
        <position position="195"/>
    </location>
</feature>
<comment type="similarity">
    <text evidence="1 8">Belongs to the pseudouridine synthase RluA family.</text>
</comment>
<dbReference type="InterPro" id="IPR006145">
    <property type="entry name" value="PsdUridine_synth_RsuA/RluA"/>
</dbReference>
<dbReference type="PANTHER" id="PTHR21600">
    <property type="entry name" value="MITOCHONDRIAL RNA PSEUDOURIDINE SYNTHASE"/>
    <property type="match status" value="1"/>
</dbReference>